<evidence type="ECO:0000313" key="13">
    <source>
        <dbReference type="Proteomes" id="UP000837801"/>
    </source>
</evidence>
<feature type="compositionally biased region" description="Basic and acidic residues" evidence="8">
    <location>
        <begin position="723"/>
        <end position="733"/>
    </location>
</feature>
<dbReference type="OrthoDB" id="6500128at2759"/>
<evidence type="ECO:0000256" key="6">
    <source>
        <dbReference type="ARBA" id="ARBA00022989"/>
    </source>
</evidence>
<dbReference type="EMBL" id="CAKXYY010000002">
    <property type="protein sequence ID" value="CAH2350733.1"/>
    <property type="molecule type" value="Genomic_DNA"/>
</dbReference>
<feature type="transmembrane region" description="Helical" evidence="9">
    <location>
        <begin position="274"/>
        <end position="296"/>
    </location>
</feature>
<dbReference type="AlphaFoldDB" id="A0A9P0VW94"/>
<dbReference type="Pfam" id="PF00664">
    <property type="entry name" value="ABC_membrane"/>
    <property type="match status" value="1"/>
</dbReference>
<evidence type="ECO:0000256" key="9">
    <source>
        <dbReference type="SAM" id="Phobius"/>
    </source>
</evidence>
<keyword evidence="2" id="KW-0813">Transport</keyword>
<feature type="domain" description="ABC transmembrane type-1" evidence="11">
    <location>
        <begin position="139"/>
        <end position="434"/>
    </location>
</feature>
<evidence type="ECO:0000313" key="12">
    <source>
        <dbReference type="EMBL" id="CAH2350733.1"/>
    </source>
</evidence>
<dbReference type="GO" id="GO:0005743">
    <property type="term" value="C:mitochondrial inner membrane"/>
    <property type="evidence" value="ECO:0007669"/>
    <property type="project" value="TreeGrafter"/>
</dbReference>
<evidence type="ECO:0000256" key="5">
    <source>
        <dbReference type="ARBA" id="ARBA00022840"/>
    </source>
</evidence>
<comment type="caution">
    <text evidence="12">The sequence shown here is derived from an EMBL/GenBank/DDBJ whole genome shotgun (WGS) entry which is preliminary data.</text>
</comment>
<feature type="domain" description="ABC transporter" evidence="10">
    <location>
        <begin position="470"/>
        <end position="715"/>
    </location>
</feature>
<dbReference type="PROSITE" id="PS00211">
    <property type="entry name" value="ABC_TRANSPORTER_1"/>
    <property type="match status" value="1"/>
</dbReference>
<keyword evidence="3 9" id="KW-0812">Transmembrane</keyword>
<name>A0A9P0VW94_9ASCO</name>
<evidence type="ECO:0000259" key="10">
    <source>
        <dbReference type="PROSITE" id="PS50893"/>
    </source>
</evidence>
<feature type="compositionally biased region" description="Polar residues" evidence="8">
    <location>
        <begin position="734"/>
        <end position="748"/>
    </location>
</feature>
<keyword evidence="4" id="KW-0547">Nucleotide-binding</keyword>
<feature type="transmembrane region" description="Helical" evidence="9">
    <location>
        <begin position="139"/>
        <end position="156"/>
    </location>
</feature>
<dbReference type="InterPro" id="IPR017871">
    <property type="entry name" value="ABC_transporter-like_CS"/>
</dbReference>
<dbReference type="InterPro" id="IPR003593">
    <property type="entry name" value="AAA+_ATPase"/>
</dbReference>
<gene>
    <name evidence="12" type="ORF">CLIB1423_02S03906</name>
</gene>
<organism evidence="12 13">
    <name type="scientific">[Candida] railenensis</name>
    <dbReference type="NCBI Taxonomy" id="45579"/>
    <lineage>
        <taxon>Eukaryota</taxon>
        <taxon>Fungi</taxon>
        <taxon>Dikarya</taxon>
        <taxon>Ascomycota</taxon>
        <taxon>Saccharomycotina</taxon>
        <taxon>Pichiomycetes</taxon>
        <taxon>Debaryomycetaceae</taxon>
        <taxon>Kurtzmaniella</taxon>
    </lineage>
</organism>
<dbReference type="InterPro" id="IPR036640">
    <property type="entry name" value="ABC1_TM_sf"/>
</dbReference>
<dbReference type="Gene3D" id="1.20.1560.10">
    <property type="entry name" value="ABC transporter type 1, transmembrane domain"/>
    <property type="match status" value="2"/>
</dbReference>
<dbReference type="PROSITE" id="PS50929">
    <property type="entry name" value="ABC_TM1F"/>
    <property type="match status" value="1"/>
</dbReference>
<dbReference type="PANTHER" id="PTHR43394">
    <property type="entry name" value="ATP-DEPENDENT PERMEASE MDL1, MITOCHONDRIAL"/>
    <property type="match status" value="1"/>
</dbReference>
<dbReference type="InterPro" id="IPR039421">
    <property type="entry name" value="Type_1_exporter"/>
</dbReference>
<evidence type="ECO:0000256" key="1">
    <source>
        <dbReference type="ARBA" id="ARBA00004141"/>
    </source>
</evidence>
<dbReference type="SUPFAM" id="SSF52540">
    <property type="entry name" value="P-loop containing nucleoside triphosphate hydrolases"/>
    <property type="match status" value="1"/>
</dbReference>
<feature type="region of interest" description="Disordered" evidence="8">
    <location>
        <begin position="723"/>
        <end position="756"/>
    </location>
</feature>
<dbReference type="SUPFAM" id="SSF90123">
    <property type="entry name" value="ABC transporter transmembrane region"/>
    <property type="match status" value="1"/>
</dbReference>
<proteinExistence type="predicted"/>
<accession>A0A9P0VW94</accession>
<dbReference type="InterPro" id="IPR027417">
    <property type="entry name" value="P-loop_NTPase"/>
</dbReference>
<dbReference type="PROSITE" id="PS50893">
    <property type="entry name" value="ABC_TRANSPORTER_2"/>
    <property type="match status" value="1"/>
</dbReference>
<keyword evidence="5" id="KW-0067">ATP-binding</keyword>
<evidence type="ECO:0000259" key="11">
    <source>
        <dbReference type="PROSITE" id="PS50929"/>
    </source>
</evidence>
<dbReference type="GO" id="GO:0016887">
    <property type="term" value="F:ATP hydrolysis activity"/>
    <property type="evidence" value="ECO:0007669"/>
    <property type="project" value="InterPro"/>
</dbReference>
<dbReference type="GO" id="GO:0015421">
    <property type="term" value="F:ABC-type oligopeptide transporter activity"/>
    <property type="evidence" value="ECO:0007669"/>
    <property type="project" value="TreeGrafter"/>
</dbReference>
<dbReference type="FunFam" id="3.40.50.300:FF:001371">
    <property type="entry name" value="ABC transporter ATP-binding protein"/>
    <property type="match status" value="1"/>
</dbReference>
<evidence type="ECO:0000256" key="7">
    <source>
        <dbReference type="ARBA" id="ARBA00023136"/>
    </source>
</evidence>
<dbReference type="InterPro" id="IPR003439">
    <property type="entry name" value="ABC_transporter-like_ATP-bd"/>
</dbReference>
<protein>
    <submittedName>
        <fullName evidence="12">ATP-dependent permease Mdl2p, mitochondrial</fullName>
    </submittedName>
</protein>
<dbReference type="InterPro" id="IPR011527">
    <property type="entry name" value="ABC1_TM_dom"/>
</dbReference>
<dbReference type="PROSITE" id="PS51257">
    <property type="entry name" value="PROKAR_LIPOPROTEIN"/>
    <property type="match status" value="1"/>
</dbReference>
<comment type="subcellular location">
    <subcellularLocation>
        <location evidence="1">Membrane</location>
        <topology evidence="1">Multi-pass membrane protein</topology>
    </subcellularLocation>
</comment>
<dbReference type="Gene3D" id="3.40.50.300">
    <property type="entry name" value="P-loop containing nucleotide triphosphate hydrolases"/>
    <property type="match status" value="1"/>
</dbReference>
<dbReference type="SMART" id="SM00382">
    <property type="entry name" value="AAA"/>
    <property type="match status" value="1"/>
</dbReference>
<dbReference type="CDD" id="cd18573">
    <property type="entry name" value="ABC_6TM_ABCB10_like"/>
    <property type="match status" value="1"/>
</dbReference>
<evidence type="ECO:0000256" key="8">
    <source>
        <dbReference type="SAM" id="MobiDB-lite"/>
    </source>
</evidence>
<keyword evidence="7 9" id="KW-0472">Membrane</keyword>
<sequence>MLLPVIRRSCLKSAFNFGSSSFACRSTSGAGLSPFKLKMNLDNDRMFSTSSIILQSIQKEEGIQAEKLKKYPISNKRKEYADEAFLSTPLRKLLGISRIKKDELIEEEKQKESQDRKSFKENMKTIFRIIKLGRRDLRLFLYALAFILCAVLYPTASVKLVGSSIDAINQNIKDEEGNLLIWGYKAQTVFAVMVPFMCVSAVCFWARIWVLKVLGERLVARLRLRAMKQLVRHDSKFYDSEKHKVGDLISRLSSDAYVVSRSITSNLPDGLKNVLFGIISAYMMFSINPLLFGVMLCISPPITFGSVWYGEKIRGLSTKLQNASAGLTKAAEETLSSVKLIQAFTGEQKELAKYSNELRNVVNVAKTEALAQSNYSVSIYSLYHTGYLSCIALGVYLILQGQMTTGDVVAFTMYSEFFNSALYSLTTTYIELMKGSGAGVKLFDLIDYKNDVENIKGEKLTKAGLPNSEVEFKNVTFSYPTRKNHKIFDDCSFTIPAASSTCIVAPSGAGKSTVASLLLRSYNLQSGEILIGGKDIKDIQTRELRRNIIGIVQQEPVLLSGTILENIIYGLTPLQINNLTMKDVINAAKQANCHGFISNFPDGYDTIIGARGASLSGGQKQRVAIARALIKKPLVLILDEATSALDSKSESLINETLKELTSQGKITIISIAHRLSTISKSENVVVLGKRGKAVECGTFVELYSNPKSELSKLLDSTTSNMRKNVEGHSEEVSSTKSDSPTEALSPSPDNAPAFNEDDELNRVRSIIEDLPFELRQQLIQQITEQIESDRKAAVKEVQVIPDNLS</sequence>
<evidence type="ECO:0000256" key="3">
    <source>
        <dbReference type="ARBA" id="ARBA00022692"/>
    </source>
</evidence>
<feature type="transmembrane region" description="Helical" evidence="9">
    <location>
        <begin position="189"/>
        <end position="215"/>
    </location>
</feature>
<evidence type="ECO:0000256" key="4">
    <source>
        <dbReference type="ARBA" id="ARBA00022741"/>
    </source>
</evidence>
<dbReference type="Pfam" id="PF00005">
    <property type="entry name" value="ABC_tran"/>
    <property type="match status" value="1"/>
</dbReference>
<dbReference type="Proteomes" id="UP000837801">
    <property type="component" value="Unassembled WGS sequence"/>
</dbReference>
<dbReference type="GO" id="GO:0090374">
    <property type="term" value="P:oligopeptide export from mitochondrion"/>
    <property type="evidence" value="ECO:0007669"/>
    <property type="project" value="TreeGrafter"/>
</dbReference>
<keyword evidence="13" id="KW-1185">Reference proteome</keyword>
<reference evidence="12" key="1">
    <citation type="submission" date="2022-03" db="EMBL/GenBank/DDBJ databases">
        <authorList>
            <person name="Legras J.-L."/>
            <person name="Devillers H."/>
            <person name="Grondin C."/>
        </authorList>
    </citation>
    <scope>NUCLEOTIDE SEQUENCE</scope>
    <source>
        <strain evidence="12">CLIB 1423</strain>
    </source>
</reference>
<keyword evidence="6 9" id="KW-1133">Transmembrane helix</keyword>
<dbReference type="GO" id="GO:0005524">
    <property type="term" value="F:ATP binding"/>
    <property type="evidence" value="ECO:0007669"/>
    <property type="project" value="UniProtKB-KW"/>
</dbReference>
<evidence type="ECO:0000256" key="2">
    <source>
        <dbReference type="ARBA" id="ARBA00022448"/>
    </source>
</evidence>
<dbReference type="PANTHER" id="PTHR43394:SF2">
    <property type="entry name" value="ATP-DEPENDENT PERMEASE MDL2, MITOCHONDRIAL"/>
    <property type="match status" value="1"/>
</dbReference>